<evidence type="ECO:0000256" key="6">
    <source>
        <dbReference type="ARBA" id="ARBA00023136"/>
    </source>
</evidence>
<dbReference type="AlphaFoldDB" id="A0A1H3VUV4"/>
<evidence type="ECO:0000259" key="11">
    <source>
        <dbReference type="Pfam" id="PF21555"/>
    </source>
</evidence>
<dbReference type="RefSeq" id="WP_091384206.1">
    <property type="nucleotide sequence ID" value="NZ_FNQO01000001.1"/>
</dbReference>
<feature type="transmembrane region" description="Helical" evidence="8">
    <location>
        <begin position="274"/>
        <end position="298"/>
    </location>
</feature>
<organism evidence="12 13">
    <name type="scientific">Microbulbifer marinus</name>
    <dbReference type="NCBI Taxonomy" id="658218"/>
    <lineage>
        <taxon>Bacteria</taxon>
        <taxon>Pseudomonadati</taxon>
        <taxon>Pseudomonadota</taxon>
        <taxon>Gammaproteobacteria</taxon>
        <taxon>Cellvibrionales</taxon>
        <taxon>Microbulbiferaceae</taxon>
        <taxon>Microbulbifer</taxon>
    </lineage>
</organism>
<evidence type="ECO:0000256" key="7">
    <source>
        <dbReference type="SAM" id="MobiDB-lite"/>
    </source>
</evidence>
<feature type="transmembrane region" description="Helical" evidence="8">
    <location>
        <begin position="200"/>
        <end position="218"/>
    </location>
</feature>
<feature type="domain" description="Amino acid permease/ SLC12A" evidence="9">
    <location>
        <begin position="58"/>
        <end position="468"/>
    </location>
</feature>
<feature type="transmembrane region" description="Helical" evidence="8">
    <location>
        <begin position="131"/>
        <end position="153"/>
    </location>
</feature>
<dbReference type="FunFam" id="1.20.1740.10:FF:000013">
    <property type="entry name" value="Solute carrier family 12 member"/>
    <property type="match status" value="1"/>
</dbReference>
<dbReference type="Proteomes" id="UP000198658">
    <property type="component" value="Unassembled WGS sequence"/>
</dbReference>
<keyword evidence="13" id="KW-1185">Reference proteome</keyword>
<evidence type="ECO:0000256" key="2">
    <source>
        <dbReference type="ARBA" id="ARBA00010593"/>
    </source>
</evidence>
<name>A0A1H3VUV4_9GAMM</name>
<reference evidence="13" key="1">
    <citation type="submission" date="2016-10" db="EMBL/GenBank/DDBJ databases">
        <authorList>
            <person name="Varghese N."/>
            <person name="Submissions S."/>
        </authorList>
    </citation>
    <scope>NUCLEOTIDE SEQUENCE [LARGE SCALE GENOMIC DNA]</scope>
    <source>
        <strain evidence="13">CGMCC 1.10657</strain>
    </source>
</reference>
<protein>
    <submittedName>
        <fullName evidence="12">Transporter, cation-chloride cotransporter (CCC) family</fullName>
    </submittedName>
</protein>
<proteinExistence type="inferred from homology"/>
<dbReference type="InterPro" id="IPR048752">
    <property type="entry name" value="CCC_C_2nd_subdom"/>
</dbReference>
<dbReference type="GO" id="GO:0016020">
    <property type="term" value="C:membrane"/>
    <property type="evidence" value="ECO:0007669"/>
    <property type="project" value="UniProtKB-SubCell"/>
</dbReference>
<dbReference type="Pfam" id="PF21555">
    <property type="entry name" value="CCC_C_1st_pro"/>
    <property type="match status" value="1"/>
</dbReference>
<evidence type="ECO:0000256" key="1">
    <source>
        <dbReference type="ARBA" id="ARBA00004141"/>
    </source>
</evidence>
<feature type="region of interest" description="Disordered" evidence="7">
    <location>
        <begin position="1"/>
        <end position="48"/>
    </location>
</feature>
<feature type="transmembrane region" description="Helical" evidence="8">
    <location>
        <begin position="173"/>
        <end position="193"/>
    </location>
</feature>
<keyword evidence="4 8" id="KW-0812">Transmembrane</keyword>
<sequence>MNDDQDQAPTGEPGPEDQRVEPLESAGGAEGEAPKDVQQQVETHEAEQSKKFGTFAGVFTPTLLTILGVIMFLREGWVIGNAGLGGGILIILLSFAITAATALSMASFVTNIRVGPGGAFSMISQSLGLEAGGAIGVPLYVSQALAVVMYIFGFREGYLWAVEAWGLPELPSLAIDLIIFAVIFAITQISTGLAFKVQYVILAIIIGSLVSIGMAGLREPLDNPIVWWGEFPGSPENGFSGATFWIVFAVFFPASTGIMAGANMSSDLKNPRKSIPIGTLAAVGLSLVVYLALAYWLMRVATVDELTKNYTIMIDRAYWGPAVLGGLLAATFSSALASFVGAPRILEALGGHSIVPASAWIARRTKRGEPRNATFITALIVLAAVMLRELNAIAPMVAMIFLLTYATINLVVVTEESLRLISFRPLMRVPRIVPLFGLVGCLLAMFIINPTVSLVAIGVVVAIYFSLIKRRLTAPTGDVRSGLFTALAEWAAKQVIQSQGGAERAWKPNILMPVADPNRLRGAFEFVGELAYPMGSIKLLGIAPADRVEELETDLVDAQHAFTREGIFTSSTVLENDHFPDGVRTGMQALAGSFFRPNLLFLQLPKEKETHESLQQLIRDAGHQRMGVALLVRHDTAGLGRRKRINLWIPDQGPDWTMKMDFRELDLAILLAYRMMDSWKDAQLTVIAAVQQETDKGKAKRFLARLVDLARLPADTAAHVADGDFGRFASNAPKADLNVFPLPTELDADFLWSLRDATGSTCLFTQDSGDESALA</sequence>
<evidence type="ECO:0000256" key="5">
    <source>
        <dbReference type="ARBA" id="ARBA00022989"/>
    </source>
</evidence>
<feature type="transmembrane region" description="Helical" evidence="8">
    <location>
        <begin position="238"/>
        <end position="262"/>
    </location>
</feature>
<evidence type="ECO:0000256" key="3">
    <source>
        <dbReference type="ARBA" id="ARBA00022448"/>
    </source>
</evidence>
<dbReference type="InterPro" id="IPR004841">
    <property type="entry name" value="AA-permease/SLC12A_dom"/>
</dbReference>
<evidence type="ECO:0000259" key="10">
    <source>
        <dbReference type="Pfam" id="PF21554"/>
    </source>
</evidence>
<feature type="transmembrane region" description="Helical" evidence="8">
    <location>
        <begin position="370"/>
        <end position="387"/>
    </location>
</feature>
<feature type="domain" description="Prokaryotic cation-chloride cotransporter second C-terminal subdomain" evidence="10">
    <location>
        <begin position="640"/>
        <end position="774"/>
    </location>
</feature>
<dbReference type="Pfam" id="PF21554">
    <property type="entry name" value="CCC_C_2nd_pro"/>
    <property type="match status" value="1"/>
</dbReference>
<dbReference type="PANTHER" id="PTHR11827:SF72">
    <property type="entry name" value="GH08340P"/>
    <property type="match status" value="1"/>
</dbReference>
<dbReference type="Pfam" id="PF00324">
    <property type="entry name" value="AA_permease"/>
    <property type="match status" value="1"/>
</dbReference>
<comment type="similarity">
    <text evidence="2">Belongs to the SLC12A transporter family.</text>
</comment>
<dbReference type="InterPro" id="IPR004842">
    <property type="entry name" value="SLC12A_fam"/>
</dbReference>
<evidence type="ECO:0000313" key="12">
    <source>
        <dbReference type="EMBL" id="SDZ77902.1"/>
    </source>
</evidence>
<evidence type="ECO:0000256" key="4">
    <source>
        <dbReference type="ARBA" id="ARBA00022692"/>
    </source>
</evidence>
<comment type="subcellular location">
    <subcellularLocation>
        <location evidence="1">Membrane</location>
        <topology evidence="1">Multi-pass membrane protein</topology>
    </subcellularLocation>
</comment>
<feature type="transmembrane region" description="Helical" evidence="8">
    <location>
        <begin position="85"/>
        <end position="110"/>
    </location>
</feature>
<evidence type="ECO:0000256" key="8">
    <source>
        <dbReference type="SAM" id="Phobius"/>
    </source>
</evidence>
<accession>A0A1H3VUV4</accession>
<evidence type="ECO:0000259" key="9">
    <source>
        <dbReference type="Pfam" id="PF00324"/>
    </source>
</evidence>
<keyword evidence="6 8" id="KW-0472">Membrane</keyword>
<feature type="transmembrane region" description="Helical" evidence="8">
    <location>
        <begin position="318"/>
        <end position="340"/>
    </location>
</feature>
<dbReference type="OrthoDB" id="3181223at2"/>
<feature type="transmembrane region" description="Helical" evidence="8">
    <location>
        <begin position="435"/>
        <end position="465"/>
    </location>
</feature>
<dbReference type="EMBL" id="FNQO01000001">
    <property type="protein sequence ID" value="SDZ77902.1"/>
    <property type="molecule type" value="Genomic_DNA"/>
</dbReference>
<dbReference type="PANTHER" id="PTHR11827">
    <property type="entry name" value="SOLUTE CARRIER FAMILY 12, CATION COTRANSPORTERS"/>
    <property type="match status" value="1"/>
</dbReference>
<feature type="transmembrane region" description="Helical" evidence="8">
    <location>
        <begin position="393"/>
        <end position="414"/>
    </location>
</feature>
<dbReference type="STRING" id="658218.SAMN05216562_0240"/>
<keyword evidence="3" id="KW-0813">Transport</keyword>
<feature type="transmembrane region" description="Helical" evidence="8">
    <location>
        <begin position="52"/>
        <end position="73"/>
    </location>
</feature>
<dbReference type="GO" id="GO:0015377">
    <property type="term" value="F:chloride:monoatomic cation symporter activity"/>
    <property type="evidence" value="ECO:0007669"/>
    <property type="project" value="InterPro"/>
</dbReference>
<keyword evidence="5 8" id="KW-1133">Transmembrane helix</keyword>
<dbReference type="InterPro" id="IPR048753">
    <property type="entry name" value="CCC_C_1st_subdom"/>
</dbReference>
<evidence type="ECO:0000313" key="13">
    <source>
        <dbReference type="Proteomes" id="UP000198658"/>
    </source>
</evidence>
<gene>
    <name evidence="12" type="ORF">SAMN05216562_0240</name>
</gene>
<feature type="domain" description="Prokaryotic cation-chloride cotransporter first C-terminal subdomain" evidence="11">
    <location>
        <begin position="512"/>
        <end position="639"/>
    </location>
</feature>
<dbReference type="Gene3D" id="1.20.1740.10">
    <property type="entry name" value="Amino acid/polyamine transporter I"/>
    <property type="match status" value="1"/>
</dbReference>